<dbReference type="PANTHER" id="PTHR28631:SF1">
    <property type="entry name" value="ACTIN MATURATION PROTEASE"/>
    <property type="match status" value="1"/>
</dbReference>
<keyword evidence="1" id="KW-0031">Aminopeptidase</keyword>
<evidence type="ECO:0000256" key="5">
    <source>
        <dbReference type="ARBA" id="ARBA00034848"/>
    </source>
</evidence>
<feature type="region of interest" description="Disordered" evidence="8">
    <location>
        <begin position="1"/>
        <end position="28"/>
    </location>
</feature>
<feature type="compositionally biased region" description="Pro residues" evidence="8">
    <location>
        <begin position="17"/>
        <end position="28"/>
    </location>
</feature>
<dbReference type="PANTHER" id="PTHR28631">
    <property type="entry name" value="UPF0692 PROTEIN C19ORF54"/>
    <property type="match status" value="1"/>
</dbReference>
<comment type="catalytic activity">
    <reaction evidence="7">
        <text>N-terminal N(alpha)-acetyl-L-cysteinyl-L-aspartyl-[protein] + H2O = N-terminal L-aspartyl-[protein] + N-acetyl-L-cysteine</text>
        <dbReference type="Rhea" id="RHEA:74579"/>
        <dbReference type="Rhea" id="RHEA-COMP:12669"/>
        <dbReference type="Rhea" id="RHEA-COMP:18395"/>
        <dbReference type="ChEBI" id="CHEBI:15377"/>
        <dbReference type="ChEBI" id="CHEBI:64720"/>
        <dbReference type="ChEBI" id="CHEBI:78236"/>
        <dbReference type="ChEBI" id="CHEBI:193599"/>
    </reaction>
    <physiologicalReaction direction="left-to-right" evidence="7">
        <dbReference type="Rhea" id="RHEA:74580"/>
    </physiologicalReaction>
</comment>
<evidence type="ECO:0000256" key="4">
    <source>
        <dbReference type="ARBA" id="ARBA00034725"/>
    </source>
</evidence>
<proteinExistence type="inferred from homology"/>
<name>A0AAV4C4N0_9GAST</name>
<dbReference type="AlphaFoldDB" id="A0AAV4C4N0"/>
<feature type="compositionally biased region" description="Low complexity" evidence="8">
    <location>
        <begin position="1"/>
        <end position="11"/>
    </location>
</feature>
<dbReference type="GO" id="GO:0006508">
    <property type="term" value="P:proteolysis"/>
    <property type="evidence" value="ECO:0007669"/>
    <property type="project" value="UniProtKB-KW"/>
</dbReference>
<evidence type="ECO:0000256" key="8">
    <source>
        <dbReference type="SAM" id="MobiDB-lite"/>
    </source>
</evidence>
<evidence type="ECO:0000256" key="6">
    <source>
        <dbReference type="ARBA" id="ARBA00034908"/>
    </source>
</evidence>
<comment type="similarity">
    <text evidence="4">Belongs to the ACTMAP family.</text>
</comment>
<dbReference type="GO" id="GO:0004177">
    <property type="term" value="F:aminopeptidase activity"/>
    <property type="evidence" value="ECO:0007669"/>
    <property type="project" value="UniProtKB-KW"/>
</dbReference>
<organism evidence="9 10">
    <name type="scientific">Plakobranchus ocellatus</name>
    <dbReference type="NCBI Taxonomy" id="259542"/>
    <lineage>
        <taxon>Eukaryota</taxon>
        <taxon>Metazoa</taxon>
        <taxon>Spiralia</taxon>
        <taxon>Lophotrochozoa</taxon>
        <taxon>Mollusca</taxon>
        <taxon>Gastropoda</taxon>
        <taxon>Heterobranchia</taxon>
        <taxon>Euthyneura</taxon>
        <taxon>Panpulmonata</taxon>
        <taxon>Sacoglossa</taxon>
        <taxon>Placobranchoidea</taxon>
        <taxon>Plakobranchidae</taxon>
        <taxon>Plakobranchus</taxon>
    </lineage>
</organism>
<gene>
    <name evidence="9" type="ORF">PoB_005400400</name>
</gene>
<sequence length="334" mass="36732">MSLSEASSLSSVVQNGPVPPPPPMPPLPLCKDFVSKEAEKSKGQVSMESLSAEEQGRKAYQNLLTQRLLLLSEGREATVLSCYNPLKPVLQNGPVCGLVALSMASQFCNSCQVATDDIFCEAHKRGYSKQGEIFSVEYLKELSSHFLSCRVEHLFLQRQCQSGKYDKEMIIRHLLQRNVILLPYDADKNHGPCQKRGEKAHWAVIAGIVISFSHSASLPASVKSKCSEDVKISSLIHWPEDPPFSLCEELSSIITSSQIEEKQVVSSSGFGLYVYGHQGKSKHAGLWRLEEVLQSNAQLEEAGSERSEEDYVFPPGGVAAGLKSQVLILKRRGA</sequence>
<protein>
    <recommendedName>
        <fullName evidence="5">Actin maturation protease</fullName>
    </recommendedName>
    <alternativeName>
        <fullName evidence="6">Actin aminopeptidase ACTMAP</fullName>
    </alternativeName>
</protein>
<dbReference type="Proteomes" id="UP000735302">
    <property type="component" value="Unassembled WGS sequence"/>
</dbReference>
<keyword evidence="2" id="KW-0645">Protease</keyword>
<dbReference type="InterPro" id="IPR040043">
    <property type="entry name" value="ACTMAP"/>
</dbReference>
<evidence type="ECO:0000256" key="2">
    <source>
        <dbReference type="ARBA" id="ARBA00022670"/>
    </source>
</evidence>
<reference evidence="9 10" key="1">
    <citation type="journal article" date="2021" name="Elife">
        <title>Chloroplast acquisition without the gene transfer in kleptoplastic sea slugs, Plakobranchus ocellatus.</title>
        <authorList>
            <person name="Maeda T."/>
            <person name="Takahashi S."/>
            <person name="Yoshida T."/>
            <person name="Shimamura S."/>
            <person name="Takaki Y."/>
            <person name="Nagai Y."/>
            <person name="Toyoda A."/>
            <person name="Suzuki Y."/>
            <person name="Arimoto A."/>
            <person name="Ishii H."/>
            <person name="Satoh N."/>
            <person name="Nishiyama T."/>
            <person name="Hasebe M."/>
            <person name="Maruyama T."/>
            <person name="Minagawa J."/>
            <person name="Obokata J."/>
            <person name="Shigenobu S."/>
        </authorList>
    </citation>
    <scope>NUCLEOTIDE SEQUENCE [LARGE SCALE GENOMIC DNA]</scope>
</reference>
<evidence type="ECO:0000256" key="7">
    <source>
        <dbReference type="ARBA" id="ARBA00049041"/>
    </source>
</evidence>
<dbReference type="Pfam" id="PF21646">
    <property type="entry name" value="ACTMAP-like_C"/>
    <property type="match status" value="1"/>
</dbReference>
<keyword evidence="10" id="KW-1185">Reference proteome</keyword>
<evidence type="ECO:0000256" key="3">
    <source>
        <dbReference type="ARBA" id="ARBA00022801"/>
    </source>
</evidence>
<dbReference type="EMBL" id="BLXT01005922">
    <property type="protein sequence ID" value="GFO27499.1"/>
    <property type="molecule type" value="Genomic_DNA"/>
</dbReference>
<accession>A0AAV4C4N0</accession>
<evidence type="ECO:0000256" key="1">
    <source>
        <dbReference type="ARBA" id="ARBA00022438"/>
    </source>
</evidence>
<keyword evidence="3" id="KW-0378">Hydrolase</keyword>
<comment type="caution">
    <text evidence="9">The sequence shown here is derived from an EMBL/GenBank/DDBJ whole genome shotgun (WGS) entry which is preliminary data.</text>
</comment>
<evidence type="ECO:0000313" key="10">
    <source>
        <dbReference type="Proteomes" id="UP000735302"/>
    </source>
</evidence>
<evidence type="ECO:0000313" key="9">
    <source>
        <dbReference type="EMBL" id="GFO27499.1"/>
    </source>
</evidence>